<dbReference type="Pfam" id="PF12736">
    <property type="entry name" value="CABIT"/>
    <property type="match status" value="1"/>
</dbReference>
<dbReference type="SUPFAM" id="SSF47769">
    <property type="entry name" value="SAM/Pointed domain"/>
    <property type="match status" value="1"/>
</dbReference>
<evidence type="ECO:0000259" key="4">
    <source>
        <dbReference type="Pfam" id="PF12736"/>
    </source>
</evidence>
<reference evidence="6" key="1">
    <citation type="submission" date="2025-08" db="UniProtKB">
        <authorList>
            <consortium name="RefSeq"/>
        </authorList>
    </citation>
    <scope>IDENTIFICATION</scope>
</reference>
<feature type="compositionally biased region" description="Basic and acidic residues" evidence="3">
    <location>
        <begin position="428"/>
        <end position="457"/>
    </location>
</feature>
<feature type="compositionally biased region" description="Low complexity" evidence="3">
    <location>
        <begin position="986"/>
        <end position="997"/>
    </location>
</feature>
<feature type="compositionally biased region" description="Low complexity" evidence="3">
    <location>
        <begin position="967"/>
        <end position="976"/>
    </location>
</feature>
<dbReference type="RefSeq" id="XP_005107727.1">
    <property type="nucleotide sequence ID" value="XM_005107670.2"/>
</dbReference>
<feature type="compositionally biased region" description="Polar residues" evidence="3">
    <location>
        <begin position="82"/>
        <end position="107"/>
    </location>
</feature>
<feature type="compositionally biased region" description="Basic residues" evidence="3">
    <location>
        <begin position="1056"/>
        <end position="1071"/>
    </location>
</feature>
<feature type="region of interest" description="Disordered" evidence="3">
    <location>
        <begin position="501"/>
        <end position="571"/>
    </location>
</feature>
<dbReference type="InterPro" id="IPR013761">
    <property type="entry name" value="SAM/pointed_sf"/>
</dbReference>
<feature type="domain" description="CABIT" evidence="4">
    <location>
        <begin position="125"/>
        <end position="360"/>
    </location>
</feature>
<dbReference type="GeneID" id="101855593"/>
<feature type="compositionally biased region" description="Polar residues" evidence="3">
    <location>
        <begin position="675"/>
        <end position="689"/>
    </location>
</feature>
<keyword evidence="2" id="KW-0597">Phosphoprotein</keyword>
<protein>
    <submittedName>
        <fullName evidence="6">Uncharacterized protein LOC101855593</fullName>
    </submittedName>
</protein>
<dbReference type="InterPro" id="IPR025946">
    <property type="entry name" value="CABIT_dom"/>
</dbReference>
<evidence type="ECO:0000313" key="5">
    <source>
        <dbReference type="Proteomes" id="UP000694888"/>
    </source>
</evidence>
<evidence type="ECO:0000256" key="2">
    <source>
        <dbReference type="ARBA" id="ARBA00022553"/>
    </source>
</evidence>
<keyword evidence="5" id="KW-1185">Reference proteome</keyword>
<dbReference type="Proteomes" id="UP000694888">
    <property type="component" value="Unplaced"/>
</dbReference>
<feature type="compositionally biased region" description="Basic and acidic residues" evidence="3">
    <location>
        <begin position="620"/>
        <end position="637"/>
    </location>
</feature>
<feature type="compositionally biased region" description="Basic and acidic residues" evidence="3">
    <location>
        <begin position="700"/>
        <end position="719"/>
    </location>
</feature>
<dbReference type="PANTHER" id="PTHR14454">
    <property type="entry name" value="GRB2-ASSOCIATED AND REGULATOR OF MAPK PROTEIN FAMILY MEMBER"/>
    <property type="match status" value="1"/>
</dbReference>
<dbReference type="Gene3D" id="1.10.150.50">
    <property type="entry name" value="Transcription Factor, Ets-1"/>
    <property type="match status" value="1"/>
</dbReference>
<evidence type="ECO:0000256" key="1">
    <source>
        <dbReference type="ARBA" id="ARBA00006392"/>
    </source>
</evidence>
<feature type="region of interest" description="Disordered" evidence="3">
    <location>
        <begin position="413"/>
        <end position="488"/>
    </location>
</feature>
<evidence type="ECO:0000313" key="6">
    <source>
        <dbReference type="RefSeq" id="XP_005107727.1"/>
    </source>
</evidence>
<feature type="compositionally biased region" description="Low complexity" evidence="3">
    <location>
        <begin position="23"/>
        <end position="38"/>
    </location>
</feature>
<feature type="compositionally biased region" description="Low complexity" evidence="3">
    <location>
        <begin position="508"/>
        <end position="522"/>
    </location>
</feature>
<sequence length="1201" mass="134052">MLSSFTNMAASVGTEDRTRDHSSAVMASPPATSATSSSNLPTNINELLWEEKKRTLRELISSYRLPLAVKLKSGDVSKFLGGSNSTADRTGNSETSAGSQNSPSLGNGVSVGRDSNPGTPDSKDSCLGRGGQEEVILQIHETRRRKIILARKMTWEKRQNDYVVTGEQVEIPASFKGWLEVVPDDGRPVEYFDTVGGITSVKPRRFLVRTSTVGYQLSTEENGTSCWMPSEIRPGEVLTTGIIYMDNKKTKNATQRNIFKRFLKQNKVKKEQDLKYLQCFDADGREIMIPLIMSGVFSPVGDATMANYDAVFELQDLIMAFGLPVNAQLIHTNSKETFPCPRGVLRLYGTREEELAIVSRVGSSGALFSDTASCDKFEIPVDKDLAFSRGVVKKKPAIKAKLGEVFHSPWSKDKSGGVGSGVGGSAKVSDRESKDKDYVRATTVDEFKPRVNPDRRFSTPVSNKPAPVMASYGSHAHPAASPDTYREPHKTRASQVINSVPVLPPRESGTSSTYSTGSANTTIDTSVVSASVEEHQKSLEKTPDKEQKPNTEIGLPERSKELKKSKSTGILDKLSVRKVRKERAKLKALRGEDVFSKKIVRNDLSYQDFFNGLDGEEEEGASKENERSSTSKQDDSGRGSSSSTYQSNPSSPKSSVYEGGSEGQRSTGSERSKGSDYSSLVQRRQSIQNRDLPPIPPESPRGHENSSPYHHNESKESLYEHLPPAPQPPSSRRASESMAPLGMMTHPDDHEEDDEEDGYMVPMQVQREQRERERYSKRSDVVLRQKPPSSAGHESLRYSRARKARSELPSEFAHRMRDQDDGCPLDIDDLFSFAYNSKEFGENRPLGSLGSQQAISTSQLYGPGASRVPAWTSDLPPSVSTHFDQRFVDNLDLEARGHQQGLRYRSKQARNMNANPNATIRSHNLRKMRPSMMEVFHFSDSFRDIRHGDSGTEHIIGPPVDFQNSYNPHQNPYDHPQQPPPPPPLQQQQQHYYPAQNSRPPLLNSRSMDANVMTPLLPHHHHHLQQQQQQQQQQQSIYGPGGYGMHYAESEPCFRPSHHHPHHPHHQHHNPRSMGGVMSDNLVQHGDDSAISMCSRGEGGFPNESEYSYSEYTEEPPRDVTEDGWSPPDNVEGLSVQEVSKSLRYIGMKDRVVLRFSNEQIDGNMLCTLDKKLLKEGFPELNALELKKILDFVQGWRPKKR</sequence>
<feature type="region of interest" description="Disordered" evidence="3">
    <location>
        <begin position="1"/>
        <end position="40"/>
    </location>
</feature>
<dbReference type="PANTHER" id="PTHR14454:SF11">
    <property type="entry name" value="SERRANO, ISOFORM F"/>
    <property type="match status" value="1"/>
</dbReference>
<comment type="similarity">
    <text evidence="1">Belongs to the GAREM family.</text>
</comment>
<organism evidence="5 6">
    <name type="scientific">Aplysia californica</name>
    <name type="common">California sea hare</name>
    <dbReference type="NCBI Taxonomy" id="6500"/>
    <lineage>
        <taxon>Eukaryota</taxon>
        <taxon>Metazoa</taxon>
        <taxon>Spiralia</taxon>
        <taxon>Lophotrochozoa</taxon>
        <taxon>Mollusca</taxon>
        <taxon>Gastropoda</taxon>
        <taxon>Heterobranchia</taxon>
        <taxon>Euthyneura</taxon>
        <taxon>Tectipleura</taxon>
        <taxon>Aplysiida</taxon>
        <taxon>Aplysioidea</taxon>
        <taxon>Aplysiidae</taxon>
        <taxon>Aplysia</taxon>
    </lineage>
</organism>
<feature type="compositionally biased region" description="Low complexity" evidence="3">
    <location>
        <begin position="638"/>
        <end position="655"/>
    </location>
</feature>
<feature type="region of interest" description="Disordered" evidence="3">
    <location>
        <begin position="610"/>
        <end position="803"/>
    </location>
</feature>
<name>A0ABM0K380_APLCA</name>
<feature type="compositionally biased region" description="Low complexity" evidence="3">
    <location>
        <begin position="1025"/>
        <end position="1035"/>
    </location>
</feature>
<feature type="region of interest" description="Disordered" evidence="3">
    <location>
        <begin position="949"/>
        <end position="1006"/>
    </location>
</feature>
<gene>
    <name evidence="6" type="primary">LOC101855593</name>
</gene>
<feature type="compositionally biased region" description="Basic and acidic residues" evidence="3">
    <location>
        <begin position="532"/>
        <end position="564"/>
    </location>
</feature>
<evidence type="ECO:0000256" key="3">
    <source>
        <dbReference type="SAM" id="MobiDB-lite"/>
    </source>
</evidence>
<dbReference type="InterPro" id="IPR052281">
    <property type="entry name" value="GAREM"/>
</dbReference>
<accession>A0ABM0K380</accession>
<proteinExistence type="inferred from homology"/>
<feature type="region of interest" description="Disordered" evidence="3">
    <location>
        <begin position="78"/>
        <end position="130"/>
    </location>
</feature>
<feature type="compositionally biased region" description="Basic and acidic residues" evidence="3">
    <location>
        <begin position="767"/>
        <end position="783"/>
    </location>
</feature>
<feature type="region of interest" description="Disordered" evidence="3">
    <location>
        <begin position="1020"/>
        <end position="1084"/>
    </location>
</feature>